<evidence type="ECO:0000256" key="1">
    <source>
        <dbReference type="ARBA" id="ARBA00004613"/>
    </source>
</evidence>
<proteinExistence type="predicted"/>
<evidence type="ECO:0000256" key="3">
    <source>
        <dbReference type="SAM" id="MobiDB-lite"/>
    </source>
</evidence>
<dbReference type="Proteomes" id="UP000238937">
    <property type="component" value="Unassembled WGS sequence"/>
</dbReference>
<dbReference type="PANTHER" id="PTHR38340">
    <property type="entry name" value="S-LAYER PROTEIN"/>
    <property type="match status" value="1"/>
</dbReference>
<comment type="subcellular location">
    <subcellularLocation>
        <location evidence="1">Secreted</location>
    </subcellularLocation>
</comment>
<evidence type="ECO:0008006" key="6">
    <source>
        <dbReference type="Google" id="ProtNLM"/>
    </source>
</evidence>
<dbReference type="RefSeq" id="WP_106305712.1">
    <property type="nucleotide sequence ID" value="NZ_PVWO01000165.1"/>
</dbReference>
<dbReference type="SUPFAM" id="SSF51120">
    <property type="entry name" value="beta-Roll"/>
    <property type="match status" value="1"/>
</dbReference>
<dbReference type="AlphaFoldDB" id="A0A2T1GE23"/>
<dbReference type="PRINTS" id="PR00313">
    <property type="entry name" value="CABNDNGRPT"/>
</dbReference>
<dbReference type="PROSITE" id="PS00330">
    <property type="entry name" value="HEMOLYSIN_CALCIUM"/>
    <property type="match status" value="1"/>
</dbReference>
<reference evidence="4 5" key="1">
    <citation type="submission" date="2018-03" db="EMBL/GenBank/DDBJ databases">
        <title>The ancient ancestry and fast evolution of plastids.</title>
        <authorList>
            <person name="Moore K.R."/>
            <person name="Magnabosco C."/>
            <person name="Momper L."/>
            <person name="Gold D.A."/>
            <person name="Bosak T."/>
            <person name="Fournier G.P."/>
        </authorList>
    </citation>
    <scope>NUCLEOTIDE SEQUENCE [LARGE SCALE GENOMIC DNA]</scope>
    <source>
        <strain evidence="4 5">CCALA 037</strain>
    </source>
</reference>
<dbReference type="Gene3D" id="2.150.10.10">
    <property type="entry name" value="Serralysin-like metalloprotease, C-terminal"/>
    <property type="match status" value="2"/>
</dbReference>
<dbReference type="PANTHER" id="PTHR38340:SF1">
    <property type="entry name" value="S-LAYER PROTEIN"/>
    <property type="match status" value="1"/>
</dbReference>
<dbReference type="InterPro" id="IPR050557">
    <property type="entry name" value="RTX_toxin/Mannuronan_C5-epim"/>
</dbReference>
<organism evidence="4 5">
    <name type="scientific">Chamaesiphon polymorphus CCALA 037</name>
    <dbReference type="NCBI Taxonomy" id="2107692"/>
    <lineage>
        <taxon>Bacteria</taxon>
        <taxon>Bacillati</taxon>
        <taxon>Cyanobacteriota</taxon>
        <taxon>Cyanophyceae</taxon>
        <taxon>Gomontiellales</taxon>
        <taxon>Chamaesiphonaceae</taxon>
        <taxon>Chamaesiphon</taxon>
    </lineage>
</organism>
<evidence type="ECO:0000313" key="5">
    <source>
        <dbReference type="Proteomes" id="UP000238937"/>
    </source>
</evidence>
<name>A0A2T1GE23_9CYAN</name>
<protein>
    <recommendedName>
        <fullName evidence="6">Calcium-binding protein</fullName>
    </recommendedName>
</protein>
<dbReference type="OrthoDB" id="461104at2"/>
<dbReference type="EMBL" id="PVWO01000165">
    <property type="protein sequence ID" value="PSB55764.1"/>
    <property type="molecule type" value="Genomic_DNA"/>
</dbReference>
<dbReference type="GO" id="GO:0005509">
    <property type="term" value="F:calcium ion binding"/>
    <property type="evidence" value="ECO:0007669"/>
    <property type="project" value="InterPro"/>
</dbReference>
<evidence type="ECO:0000313" key="4">
    <source>
        <dbReference type="EMBL" id="PSB55764.1"/>
    </source>
</evidence>
<dbReference type="InterPro" id="IPR018511">
    <property type="entry name" value="Hemolysin-typ_Ca-bd_CS"/>
</dbReference>
<keyword evidence="5" id="KW-1185">Reference proteome</keyword>
<dbReference type="Pfam" id="PF00353">
    <property type="entry name" value="HemolysinCabind"/>
    <property type="match status" value="3"/>
</dbReference>
<dbReference type="InterPro" id="IPR001343">
    <property type="entry name" value="Hemolysn_Ca-bd"/>
</dbReference>
<comment type="caution">
    <text evidence="4">The sequence shown here is derived from an EMBL/GenBank/DDBJ whole genome shotgun (WGS) entry which is preliminary data.</text>
</comment>
<feature type="region of interest" description="Disordered" evidence="3">
    <location>
        <begin position="1"/>
        <end position="32"/>
    </location>
</feature>
<dbReference type="GO" id="GO:0005576">
    <property type="term" value="C:extracellular region"/>
    <property type="evidence" value="ECO:0007669"/>
    <property type="project" value="UniProtKB-SubCell"/>
</dbReference>
<sequence length="329" mass="33437">MADTTLAIPQELTDLPDAGAERKAPSLVPPNVINGSEGNDIIATTAQNDVVNALGGNDTINGSKGNDLLVGGKGTDTVNYSRLGGPVTLGVSGKVSKGSNGSLGEDQLIGIETLIGSNGAGDLIDGSTASSGTVPINVNLSTQTLSVIGIPVLGTQNFTVKNFENVNGTRINDIITGDLKNNVLNGGDGNDILTGTVGTNPGSTEVDTLIGGAGNDVFVLGKGNTLYYSSNKNADFAKITDFGNGADQIFLAAGNYATNADFTRLFAVKLDGTRDLIAKITYSSGIGDSVSQRQAAPEFGDTVVDPLLASNTFSLSQGQSFGIFSAGIV</sequence>
<evidence type="ECO:0000256" key="2">
    <source>
        <dbReference type="ARBA" id="ARBA00022525"/>
    </source>
</evidence>
<dbReference type="InterPro" id="IPR011049">
    <property type="entry name" value="Serralysin-like_metalloprot_C"/>
</dbReference>
<keyword evidence="2" id="KW-0964">Secreted</keyword>
<gene>
    <name evidence="4" type="ORF">C7B77_13970</name>
</gene>
<accession>A0A2T1GE23</accession>